<evidence type="ECO:0000313" key="5">
    <source>
        <dbReference type="Proteomes" id="UP001139157"/>
    </source>
</evidence>
<evidence type="ECO:0000256" key="1">
    <source>
        <dbReference type="ARBA" id="ARBA00023015"/>
    </source>
</evidence>
<organism evidence="4 5">
    <name type="scientific">Nocardia pulmonis</name>
    <dbReference type="NCBI Taxonomy" id="2951408"/>
    <lineage>
        <taxon>Bacteria</taxon>
        <taxon>Bacillati</taxon>
        <taxon>Actinomycetota</taxon>
        <taxon>Actinomycetes</taxon>
        <taxon>Mycobacteriales</taxon>
        <taxon>Nocardiaceae</taxon>
        <taxon>Nocardia</taxon>
    </lineage>
</organism>
<dbReference type="Pfam" id="PF13280">
    <property type="entry name" value="WYL"/>
    <property type="match status" value="1"/>
</dbReference>
<dbReference type="InterPro" id="IPR013196">
    <property type="entry name" value="HTH_11"/>
</dbReference>
<dbReference type="PIRSF" id="PIRSF016838">
    <property type="entry name" value="PafC"/>
    <property type="match status" value="1"/>
</dbReference>
<evidence type="ECO:0000313" key="4">
    <source>
        <dbReference type="EMBL" id="MCM6773666.1"/>
    </source>
</evidence>
<dbReference type="RefSeq" id="WP_251910724.1">
    <property type="nucleotide sequence ID" value="NZ_JAMRXG010000003.1"/>
</dbReference>
<evidence type="ECO:0000256" key="2">
    <source>
        <dbReference type="ARBA" id="ARBA00023163"/>
    </source>
</evidence>
<dbReference type="Pfam" id="PF08279">
    <property type="entry name" value="HTH_11"/>
    <property type="match status" value="1"/>
</dbReference>
<dbReference type="InterPro" id="IPR026881">
    <property type="entry name" value="WYL_dom"/>
</dbReference>
<dbReference type="AlphaFoldDB" id="A0A9X2IY89"/>
<evidence type="ECO:0000259" key="3">
    <source>
        <dbReference type="PROSITE" id="PS51000"/>
    </source>
</evidence>
<dbReference type="InterPro" id="IPR001034">
    <property type="entry name" value="DeoR_HTH"/>
</dbReference>
<gene>
    <name evidence="4" type="ORF">NDR86_09305</name>
</gene>
<reference evidence="4" key="1">
    <citation type="submission" date="2022-06" db="EMBL/GenBank/DDBJ databases">
        <title>Novel species in genus nocardia.</title>
        <authorList>
            <person name="Li F."/>
        </authorList>
    </citation>
    <scope>NUCLEOTIDE SEQUENCE</scope>
    <source>
        <strain evidence="4">CDC141</strain>
    </source>
</reference>
<dbReference type="InterPro" id="IPR036390">
    <property type="entry name" value="WH_DNA-bd_sf"/>
</dbReference>
<dbReference type="Pfam" id="PF25583">
    <property type="entry name" value="WCX"/>
    <property type="match status" value="1"/>
</dbReference>
<protein>
    <submittedName>
        <fullName evidence="4">WYL domain-containing protein</fullName>
    </submittedName>
</protein>
<dbReference type="Proteomes" id="UP001139157">
    <property type="component" value="Unassembled WGS sequence"/>
</dbReference>
<dbReference type="SUPFAM" id="SSF46785">
    <property type="entry name" value="Winged helix' DNA-binding domain"/>
    <property type="match status" value="1"/>
</dbReference>
<dbReference type="InterPro" id="IPR057727">
    <property type="entry name" value="WCX_dom"/>
</dbReference>
<comment type="caution">
    <text evidence="4">The sequence shown here is derived from an EMBL/GenBank/DDBJ whole genome shotgun (WGS) entry which is preliminary data.</text>
</comment>
<accession>A0A9X2IY89</accession>
<dbReference type="PANTHER" id="PTHR34580:SF1">
    <property type="entry name" value="PROTEIN PAFC"/>
    <property type="match status" value="1"/>
</dbReference>
<keyword evidence="2" id="KW-0804">Transcription</keyword>
<dbReference type="EMBL" id="JAMRXG010000003">
    <property type="protein sequence ID" value="MCM6773666.1"/>
    <property type="molecule type" value="Genomic_DNA"/>
</dbReference>
<sequence>MRADRLIATLLLMQTRGRVTAAEVAAELEVSRATARRDLEALAAAGIPVYPQPGRGGGWALVGGARTNLNGLTAEEAQALFLLLGPAATTAPGVRSALRKLMRALPETFRADVEAAADAVVVDPAGWGERHAPTPPLVAQLQQAVVRRRAVRLTYGRNWTDWQVEPWGLVDKDAVWYLIAGTVRGRRTFRVDRIRGAEITDETFERPADFDLSAAWAEVVDEMEQRRAQVTAVVLADPAVVPILRDRHGRNCIAEGTIEDGRFRLRITAHLARSIAEQLAGWGAAVEVVAPEEVREELRALAGELAALYGH</sequence>
<dbReference type="Gene3D" id="1.10.10.10">
    <property type="entry name" value="Winged helix-like DNA-binding domain superfamily/Winged helix DNA-binding domain"/>
    <property type="match status" value="1"/>
</dbReference>
<dbReference type="GO" id="GO:0003700">
    <property type="term" value="F:DNA-binding transcription factor activity"/>
    <property type="evidence" value="ECO:0007669"/>
    <property type="project" value="InterPro"/>
</dbReference>
<dbReference type="PROSITE" id="PS51000">
    <property type="entry name" value="HTH_DEOR_2"/>
    <property type="match status" value="1"/>
</dbReference>
<feature type="domain" description="HTH deoR-type" evidence="3">
    <location>
        <begin position="2"/>
        <end position="67"/>
    </location>
</feature>
<dbReference type="PANTHER" id="PTHR34580">
    <property type="match status" value="1"/>
</dbReference>
<keyword evidence="5" id="KW-1185">Reference proteome</keyword>
<dbReference type="PROSITE" id="PS52050">
    <property type="entry name" value="WYL"/>
    <property type="match status" value="1"/>
</dbReference>
<dbReference type="InterPro" id="IPR036388">
    <property type="entry name" value="WH-like_DNA-bd_sf"/>
</dbReference>
<proteinExistence type="predicted"/>
<dbReference type="InterPro" id="IPR028349">
    <property type="entry name" value="PafC-like"/>
</dbReference>
<name>A0A9X2IY89_9NOCA</name>
<dbReference type="InterPro" id="IPR051534">
    <property type="entry name" value="CBASS_pafABC_assoc_protein"/>
</dbReference>
<keyword evidence="1" id="KW-0805">Transcription regulation</keyword>